<name>A0ABR4LZE6_9EURO</name>
<organism evidence="1 2">
    <name type="scientific">Aspergillus lucknowensis</name>
    <dbReference type="NCBI Taxonomy" id="176173"/>
    <lineage>
        <taxon>Eukaryota</taxon>
        <taxon>Fungi</taxon>
        <taxon>Dikarya</taxon>
        <taxon>Ascomycota</taxon>
        <taxon>Pezizomycotina</taxon>
        <taxon>Eurotiomycetes</taxon>
        <taxon>Eurotiomycetidae</taxon>
        <taxon>Eurotiales</taxon>
        <taxon>Aspergillaceae</taxon>
        <taxon>Aspergillus</taxon>
        <taxon>Aspergillus subgen. Nidulantes</taxon>
    </lineage>
</organism>
<evidence type="ECO:0000313" key="2">
    <source>
        <dbReference type="Proteomes" id="UP001610432"/>
    </source>
</evidence>
<sequence>MSEPSWQQRQYSDHLGNPVFLEEYVEPDWTPEEVHQVPIQVYSTVPLDDDHENLRDYLLNSFWDEEVKPLFEIYSYRPPDAYACMEHHRREIAYRKQQHSSGAPNPPPLIPQFFYKSYESPAGCCILLRSQSYRLGYIEDPDEYAEAGEAPDLLYFNRTFSNSRSSVDLVHRTSSAEPDPDEELYPEGFEFLIEPVRNQGEMGQVVMQEIFPNAAELSEDRNSLQYAADVDEGAPPDPTPPPEAQIQQQLDQQFAEGGFSLDDTFRVSHDQGRVTVTNAPSGTEPDLQYLIYAPFLSHLQASASALLERTARLFTAALISHLPPSKTVNLHFHIPASASPFWSAIHPAHRAALALHGPEDLPIGALQTFSADESPATPHRVSPQRRPDTLGTARISLARHHRVFAVVLDRPTLVSEAGVYFYMTDYDNSNDPVPTWPERPDTEVWRSAGMREVARRLGMLAVEEAMAGVETRTFVRDAN</sequence>
<dbReference type="Proteomes" id="UP001610432">
    <property type="component" value="Unassembled WGS sequence"/>
</dbReference>
<evidence type="ECO:0000313" key="1">
    <source>
        <dbReference type="EMBL" id="KAL2869905.1"/>
    </source>
</evidence>
<proteinExistence type="predicted"/>
<dbReference type="RefSeq" id="XP_070888884.1">
    <property type="nucleotide sequence ID" value="XM_071032444.1"/>
</dbReference>
<dbReference type="GeneID" id="98147516"/>
<protein>
    <submittedName>
        <fullName evidence="1">Uncharacterized protein</fullName>
    </submittedName>
</protein>
<dbReference type="EMBL" id="JBFXLQ010000008">
    <property type="protein sequence ID" value="KAL2869905.1"/>
    <property type="molecule type" value="Genomic_DNA"/>
</dbReference>
<accession>A0ABR4LZE6</accession>
<gene>
    <name evidence="1" type="ORF">BJX67DRAFT_378950</name>
</gene>
<reference evidence="1 2" key="1">
    <citation type="submission" date="2024-07" db="EMBL/GenBank/DDBJ databases">
        <title>Section-level genome sequencing and comparative genomics of Aspergillus sections Usti and Cavernicolus.</title>
        <authorList>
            <consortium name="Lawrence Berkeley National Laboratory"/>
            <person name="Nybo J.L."/>
            <person name="Vesth T.C."/>
            <person name="Theobald S."/>
            <person name="Frisvad J.C."/>
            <person name="Larsen T.O."/>
            <person name="Kjaerboelling I."/>
            <person name="Rothschild-Mancinelli K."/>
            <person name="Lyhne E.K."/>
            <person name="Kogle M.E."/>
            <person name="Barry K."/>
            <person name="Clum A."/>
            <person name="Na H."/>
            <person name="Ledsgaard L."/>
            <person name="Lin J."/>
            <person name="Lipzen A."/>
            <person name="Kuo A."/>
            <person name="Riley R."/>
            <person name="Mondo S."/>
            <person name="Labutti K."/>
            <person name="Haridas S."/>
            <person name="Pangalinan J."/>
            <person name="Salamov A.A."/>
            <person name="Simmons B.A."/>
            <person name="Magnuson J.K."/>
            <person name="Chen J."/>
            <person name="Drula E."/>
            <person name="Henrissat B."/>
            <person name="Wiebenga A."/>
            <person name="Lubbers R.J."/>
            <person name="Gomes A.C."/>
            <person name="Macurrencykelacurrency M.R."/>
            <person name="Stajich J."/>
            <person name="Grigoriev I.V."/>
            <person name="Mortensen U.H."/>
            <person name="De Vries R.P."/>
            <person name="Baker S.E."/>
            <person name="Andersen M.R."/>
        </authorList>
    </citation>
    <scope>NUCLEOTIDE SEQUENCE [LARGE SCALE GENOMIC DNA]</scope>
    <source>
        <strain evidence="1 2">CBS 449.75</strain>
    </source>
</reference>
<keyword evidence="2" id="KW-1185">Reference proteome</keyword>
<comment type="caution">
    <text evidence="1">The sequence shown here is derived from an EMBL/GenBank/DDBJ whole genome shotgun (WGS) entry which is preliminary data.</text>
</comment>